<keyword evidence="3" id="KW-1185">Reference proteome</keyword>
<dbReference type="EMBL" id="BPQB01000127">
    <property type="protein sequence ID" value="GJE99975.1"/>
    <property type="molecule type" value="Genomic_DNA"/>
</dbReference>
<evidence type="ECO:0000256" key="1">
    <source>
        <dbReference type="SAM" id="MobiDB-lite"/>
    </source>
</evidence>
<evidence type="ECO:0000313" key="3">
    <source>
        <dbReference type="Proteomes" id="UP000703269"/>
    </source>
</evidence>
<evidence type="ECO:0000313" key="2">
    <source>
        <dbReference type="EMBL" id="GJE99975.1"/>
    </source>
</evidence>
<comment type="caution">
    <text evidence="2">The sequence shown here is derived from an EMBL/GenBank/DDBJ whole genome shotgun (WGS) entry which is preliminary data.</text>
</comment>
<dbReference type="AlphaFoldDB" id="A0A9P3GV85"/>
<name>A0A9P3GV85_9APHY</name>
<dbReference type="Proteomes" id="UP000703269">
    <property type="component" value="Unassembled WGS sequence"/>
</dbReference>
<accession>A0A9P3GV85</accession>
<gene>
    <name evidence="2" type="ORF">PsYK624_162520</name>
</gene>
<organism evidence="2 3">
    <name type="scientific">Phanerochaete sordida</name>
    <dbReference type="NCBI Taxonomy" id="48140"/>
    <lineage>
        <taxon>Eukaryota</taxon>
        <taxon>Fungi</taxon>
        <taxon>Dikarya</taxon>
        <taxon>Basidiomycota</taxon>
        <taxon>Agaricomycotina</taxon>
        <taxon>Agaricomycetes</taxon>
        <taxon>Polyporales</taxon>
        <taxon>Phanerochaetaceae</taxon>
        <taxon>Phanerochaete</taxon>
    </lineage>
</organism>
<sequence>MEASYWSRDSRQDFGYPLKDTTSADRNETELVGRRYCMLCSVRSQARYEARKIYGLRKRVESYAGGGQAITPTARVSRGDWRN</sequence>
<reference evidence="2 3" key="1">
    <citation type="submission" date="2021-08" db="EMBL/GenBank/DDBJ databases">
        <title>Draft Genome Sequence of Phanerochaete sordida strain YK-624.</title>
        <authorList>
            <person name="Mori T."/>
            <person name="Dohra H."/>
            <person name="Suzuki T."/>
            <person name="Kawagishi H."/>
            <person name="Hirai H."/>
        </authorList>
    </citation>
    <scope>NUCLEOTIDE SEQUENCE [LARGE SCALE GENOMIC DNA]</scope>
    <source>
        <strain evidence="2 3">YK-624</strain>
    </source>
</reference>
<feature type="region of interest" description="Disordered" evidence="1">
    <location>
        <begin position="1"/>
        <end position="20"/>
    </location>
</feature>
<protein>
    <submittedName>
        <fullName evidence="2">Uncharacterized protein</fullName>
    </submittedName>
</protein>
<proteinExistence type="predicted"/>